<dbReference type="KEGG" id="kaf:KAFR_0L00690"/>
<dbReference type="GO" id="GO:0006696">
    <property type="term" value="P:ergosterol biosynthetic process"/>
    <property type="evidence" value="ECO:0007669"/>
    <property type="project" value="EnsemblFungi"/>
</dbReference>
<dbReference type="InterPro" id="IPR005352">
    <property type="entry name" value="Erg28"/>
</dbReference>
<evidence type="ECO:0000256" key="7">
    <source>
        <dbReference type="ARBA" id="ARBA00022989"/>
    </source>
</evidence>
<keyword evidence="6" id="KW-0752">Steroid biosynthesis</keyword>
<keyword evidence="11" id="KW-1207">Sterol metabolism</keyword>
<keyword evidence="5" id="KW-0256">Endoplasmic reticulum</keyword>
<evidence type="ECO:0000256" key="9">
    <source>
        <dbReference type="ARBA" id="ARBA00023098"/>
    </source>
</evidence>
<keyword evidence="7 13" id="KW-1133">Transmembrane helix</keyword>
<evidence type="ECO:0000256" key="10">
    <source>
        <dbReference type="ARBA" id="ARBA00023136"/>
    </source>
</evidence>
<name>H2B226_KAZAF</name>
<dbReference type="AlphaFoldDB" id="H2B226"/>
<comment type="subcellular location">
    <subcellularLocation>
        <location evidence="1">Endoplasmic reticulum membrane</location>
        <topology evidence="1">Multi-pass membrane protein</topology>
    </subcellularLocation>
</comment>
<evidence type="ECO:0000256" key="6">
    <source>
        <dbReference type="ARBA" id="ARBA00022955"/>
    </source>
</evidence>
<keyword evidence="3" id="KW-0444">Lipid biosynthesis</keyword>
<dbReference type="GO" id="GO:0005789">
    <property type="term" value="C:endoplasmic reticulum membrane"/>
    <property type="evidence" value="ECO:0007669"/>
    <property type="project" value="UniProtKB-SubCell"/>
</dbReference>
<dbReference type="PANTHER" id="PTHR15451:SF19">
    <property type="entry name" value="ERGOSTEROL BIOSYNTHETIC PROTEIN 28 HOMOLOG"/>
    <property type="match status" value="1"/>
</dbReference>
<keyword evidence="10 13" id="KW-0472">Membrane</keyword>
<keyword evidence="15" id="KW-1185">Reference proteome</keyword>
<dbReference type="FunCoup" id="H2B226">
    <property type="interactions" value="297"/>
</dbReference>
<feature type="transmembrane region" description="Helical" evidence="13">
    <location>
        <begin position="96"/>
        <end position="113"/>
    </location>
</feature>
<gene>
    <name evidence="14" type="primary">KAFR0L00690</name>
    <name evidence="14" type="ORF">KAFR_0L00690</name>
</gene>
<dbReference type="InParanoid" id="H2B226"/>
<protein>
    <recommendedName>
        <fullName evidence="16">Ergosterol biosynthesis protein</fullName>
    </recommendedName>
</protein>
<dbReference type="RefSeq" id="XP_003959811.1">
    <property type="nucleotide sequence ID" value="XM_003959762.1"/>
</dbReference>
<sequence>MISSQDFISCVQAKLQSMPNGYLPKWLLFISIVSIFNSFQTYISGLELTRQVYSRQPKETTALSARTFGTWTFVSCMIRLYGAFYLTETHIYELTFISYIIALTHFGSELVIYRTCRFDKGFMGPLIVASTSLIWMYNQKEFYTGTPFNFF</sequence>
<dbReference type="HOGENOM" id="CLU_114589_0_0_1"/>
<keyword evidence="8" id="KW-0756">Sterol biosynthesis</keyword>
<evidence type="ECO:0000256" key="5">
    <source>
        <dbReference type="ARBA" id="ARBA00022824"/>
    </source>
</evidence>
<evidence type="ECO:0000256" key="4">
    <source>
        <dbReference type="ARBA" id="ARBA00022692"/>
    </source>
</evidence>
<dbReference type="OrthoDB" id="6485510at2759"/>
<keyword evidence="4 13" id="KW-0812">Transmembrane</keyword>
<comment type="similarity">
    <text evidence="2">Belongs to the ERG28 family.</text>
</comment>
<evidence type="ECO:0000256" key="2">
    <source>
        <dbReference type="ARBA" id="ARBA00005377"/>
    </source>
</evidence>
<keyword evidence="12" id="KW-0753">Steroid metabolism</keyword>
<feature type="transmembrane region" description="Helical" evidence="13">
    <location>
        <begin position="26"/>
        <end position="43"/>
    </location>
</feature>
<evidence type="ECO:0000313" key="15">
    <source>
        <dbReference type="Proteomes" id="UP000005220"/>
    </source>
</evidence>
<dbReference type="GO" id="GO:0030674">
    <property type="term" value="F:protein-macromolecule adaptor activity"/>
    <property type="evidence" value="ECO:0007669"/>
    <property type="project" value="EnsemblFungi"/>
</dbReference>
<dbReference type="Proteomes" id="UP000005220">
    <property type="component" value="Chromosome 12"/>
</dbReference>
<proteinExistence type="inferred from homology"/>
<evidence type="ECO:0000256" key="1">
    <source>
        <dbReference type="ARBA" id="ARBA00004477"/>
    </source>
</evidence>
<dbReference type="Pfam" id="PF03694">
    <property type="entry name" value="Erg28"/>
    <property type="match status" value="1"/>
</dbReference>
<keyword evidence="9" id="KW-0443">Lipid metabolism</keyword>
<reference evidence="14 15" key="1">
    <citation type="journal article" date="2011" name="Proc. Natl. Acad. Sci. U.S.A.">
        <title>Evolutionary erosion of yeast sex chromosomes by mating-type switching accidents.</title>
        <authorList>
            <person name="Gordon J.L."/>
            <person name="Armisen D."/>
            <person name="Proux-Wera E."/>
            <person name="Oheigeartaigh S.S."/>
            <person name="Byrne K.P."/>
            <person name="Wolfe K.H."/>
        </authorList>
    </citation>
    <scope>NUCLEOTIDE SEQUENCE [LARGE SCALE GENOMIC DNA]</scope>
    <source>
        <strain evidence="15">ATCC 22294 / BCRC 22015 / CBS 2517 / CECT 1963 / NBRC 1671 / NRRL Y-8276</strain>
    </source>
</reference>
<evidence type="ECO:0008006" key="16">
    <source>
        <dbReference type="Google" id="ProtNLM"/>
    </source>
</evidence>
<evidence type="ECO:0000256" key="8">
    <source>
        <dbReference type="ARBA" id="ARBA00023011"/>
    </source>
</evidence>
<evidence type="ECO:0000256" key="3">
    <source>
        <dbReference type="ARBA" id="ARBA00022516"/>
    </source>
</evidence>
<organism evidence="14 15">
    <name type="scientific">Kazachstania africana (strain ATCC 22294 / BCRC 22015 / CBS 2517 / CECT 1963 / NBRC 1671 / NRRL Y-8276)</name>
    <name type="common">Yeast</name>
    <name type="synonym">Kluyveromyces africanus</name>
    <dbReference type="NCBI Taxonomy" id="1071382"/>
    <lineage>
        <taxon>Eukaryota</taxon>
        <taxon>Fungi</taxon>
        <taxon>Dikarya</taxon>
        <taxon>Ascomycota</taxon>
        <taxon>Saccharomycotina</taxon>
        <taxon>Saccharomycetes</taxon>
        <taxon>Saccharomycetales</taxon>
        <taxon>Saccharomycetaceae</taxon>
        <taxon>Kazachstania</taxon>
    </lineage>
</organism>
<dbReference type="eggNOG" id="KOG3455">
    <property type="taxonomic scope" value="Eukaryota"/>
</dbReference>
<evidence type="ECO:0000256" key="13">
    <source>
        <dbReference type="SAM" id="Phobius"/>
    </source>
</evidence>
<dbReference type="EMBL" id="HE650832">
    <property type="protein sequence ID" value="CCF60676.1"/>
    <property type="molecule type" value="Genomic_DNA"/>
</dbReference>
<accession>H2B226</accession>
<evidence type="ECO:0000256" key="11">
    <source>
        <dbReference type="ARBA" id="ARBA00023166"/>
    </source>
</evidence>
<feature type="transmembrane region" description="Helical" evidence="13">
    <location>
        <begin position="63"/>
        <end position="84"/>
    </location>
</feature>
<dbReference type="STRING" id="1071382.H2B226"/>
<evidence type="ECO:0000313" key="14">
    <source>
        <dbReference type="EMBL" id="CCF60676.1"/>
    </source>
</evidence>
<dbReference type="GeneID" id="13886884"/>
<evidence type="ECO:0000256" key="12">
    <source>
        <dbReference type="ARBA" id="ARBA00023221"/>
    </source>
</evidence>
<dbReference type="PANTHER" id="PTHR15451">
    <property type="entry name" value="ERGOSTEROL BIOSYNTHETIC PROTEIN 28-RELATED"/>
    <property type="match status" value="1"/>
</dbReference>